<dbReference type="SUPFAM" id="SSF48179">
    <property type="entry name" value="6-phosphogluconate dehydrogenase C-terminal domain-like"/>
    <property type="match status" value="1"/>
</dbReference>
<dbReference type="PANTHER" id="PTHR40459:SF1">
    <property type="entry name" value="CONSERVED HYPOTHETICAL ALANINE AND LEUCINE RICH PROTEIN"/>
    <property type="match status" value="1"/>
</dbReference>
<dbReference type="InterPro" id="IPR008927">
    <property type="entry name" value="6-PGluconate_DH-like_C_sf"/>
</dbReference>
<dbReference type="eggNOG" id="COG5495">
    <property type="taxonomic scope" value="Bacteria"/>
</dbReference>
<dbReference type="InterPro" id="IPR018931">
    <property type="entry name" value="DUF2520"/>
</dbReference>
<dbReference type="RefSeq" id="WP_012175299.1">
    <property type="nucleotide sequence ID" value="NC_009943.1"/>
</dbReference>
<gene>
    <name evidence="3" type="ordered locus">Dole_1883</name>
</gene>
<dbReference type="Pfam" id="PF10728">
    <property type="entry name" value="DUF2520"/>
    <property type="match status" value="1"/>
</dbReference>
<accession>A8ZSF0</accession>
<dbReference type="HOGENOM" id="CLU_055635_1_0_7"/>
<evidence type="ECO:0000313" key="3">
    <source>
        <dbReference type="EMBL" id="ABW67687.1"/>
    </source>
</evidence>
<name>A8ZSF0_DESOH</name>
<dbReference type="KEGG" id="dol:Dole_1883"/>
<evidence type="ECO:0000313" key="4">
    <source>
        <dbReference type="Proteomes" id="UP000008561"/>
    </source>
</evidence>
<dbReference type="AlphaFoldDB" id="A8ZSF0"/>
<dbReference type="SUPFAM" id="SSF51735">
    <property type="entry name" value="NAD(P)-binding Rossmann-fold domains"/>
    <property type="match status" value="1"/>
</dbReference>
<sequence>MKPSFAVVGGGRVGTALGANLVRAGYPCVGVACTTRASAQKAAALIGEGVASVTPWEITPTADIVFITTPDSAIAHVCEQIDAHKGFAPEAVVLHCSGALPSTILRITSGEKAVTGSLHPLQSIAENDPDRNPFAGIVMAVEGAPRAVDTATTIGADLGATCFTIHTEAKMLYHAGAVVASNYLVTLCDAVFSLLEAAGINRDQAFDILGPLLSGTLENIKTVGIPQALTGPVARGDAPIIKAHLQEIKTRKPDLLPVYRVMGLHTINVAMAKGTITEAQAKTLRKVFDANGGSGE</sequence>
<dbReference type="Gene3D" id="1.10.1040.20">
    <property type="entry name" value="ProC-like, C-terminal domain"/>
    <property type="match status" value="1"/>
</dbReference>
<evidence type="ECO:0000259" key="2">
    <source>
        <dbReference type="Pfam" id="PF10728"/>
    </source>
</evidence>
<dbReference type="Proteomes" id="UP000008561">
    <property type="component" value="Chromosome"/>
</dbReference>
<feature type="domain" description="DUF2520" evidence="2">
    <location>
        <begin position="137"/>
        <end position="265"/>
    </location>
</feature>
<organism evidence="3 4">
    <name type="scientific">Desulfosudis oleivorans (strain DSM 6200 / JCM 39069 / Hxd3)</name>
    <name type="common">Desulfococcus oleovorans</name>
    <dbReference type="NCBI Taxonomy" id="96561"/>
    <lineage>
        <taxon>Bacteria</taxon>
        <taxon>Pseudomonadati</taxon>
        <taxon>Thermodesulfobacteriota</taxon>
        <taxon>Desulfobacteria</taxon>
        <taxon>Desulfobacterales</taxon>
        <taxon>Desulfosudaceae</taxon>
        <taxon>Desulfosudis</taxon>
    </lineage>
</organism>
<proteinExistence type="predicted"/>
<dbReference type="InterPro" id="IPR036291">
    <property type="entry name" value="NAD(P)-bd_dom_sf"/>
</dbReference>
<feature type="domain" description="Putative oxidoreductase/dehydrogenase Rossmann-like" evidence="1">
    <location>
        <begin position="6"/>
        <end position="120"/>
    </location>
</feature>
<reference evidence="3 4" key="1">
    <citation type="submission" date="2007-10" db="EMBL/GenBank/DDBJ databases">
        <title>Complete sequence of Desulfococcus oleovorans Hxd3.</title>
        <authorList>
            <consortium name="US DOE Joint Genome Institute"/>
            <person name="Copeland A."/>
            <person name="Lucas S."/>
            <person name="Lapidus A."/>
            <person name="Barry K."/>
            <person name="Glavina del Rio T."/>
            <person name="Dalin E."/>
            <person name="Tice H."/>
            <person name="Pitluck S."/>
            <person name="Kiss H."/>
            <person name="Brettin T."/>
            <person name="Bruce D."/>
            <person name="Detter J.C."/>
            <person name="Han C."/>
            <person name="Schmutz J."/>
            <person name="Larimer F."/>
            <person name="Land M."/>
            <person name="Hauser L."/>
            <person name="Kyrpides N."/>
            <person name="Kim E."/>
            <person name="Wawrik B."/>
            <person name="Richardson P."/>
        </authorList>
    </citation>
    <scope>NUCLEOTIDE SEQUENCE [LARGE SCALE GENOMIC DNA]</scope>
    <source>
        <strain evidence="4">DSM 6200 / JCM 39069 / Hxd3</strain>
    </source>
</reference>
<keyword evidence="4" id="KW-1185">Reference proteome</keyword>
<dbReference type="PANTHER" id="PTHR40459">
    <property type="entry name" value="CONSERVED HYPOTHETICAL ALANINE AND LEUCINE RICH PROTEIN"/>
    <property type="match status" value="1"/>
</dbReference>
<dbReference type="STRING" id="96561.Dole_1883"/>
<dbReference type="InterPro" id="IPR037108">
    <property type="entry name" value="TM1727-like_C_sf"/>
</dbReference>
<evidence type="ECO:0000259" key="1">
    <source>
        <dbReference type="Pfam" id="PF10727"/>
    </source>
</evidence>
<dbReference type="Gene3D" id="3.40.50.720">
    <property type="entry name" value="NAD(P)-binding Rossmann-like Domain"/>
    <property type="match status" value="1"/>
</dbReference>
<protein>
    <submittedName>
        <fullName evidence="3">6-phosphogluconate dehydrogenase NAD-binding</fullName>
    </submittedName>
</protein>
<dbReference type="InterPro" id="IPR019665">
    <property type="entry name" value="OxRdtase/DH_put_Rossmann_dom"/>
</dbReference>
<dbReference type="Pfam" id="PF10727">
    <property type="entry name" value="Rossmann-like"/>
    <property type="match status" value="1"/>
</dbReference>
<dbReference type="EMBL" id="CP000859">
    <property type="protein sequence ID" value="ABW67687.1"/>
    <property type="molecule type" value="Genomic_DNA"/>
</dbReference>